<keyword evidence="1" id="KW-0805">Transcription regulation</keyword>
<dbReference type="InterPro" id="IPR005561">
    <property type="entry name" value="ANTAR"/>
</dbReference>
<keyword evidence="2" id="KW-0804">Transcription</keyword>
<dbReference type="InterPro" id="IPR003018">
    <property type="entry name" value="GAF"/>
</dbReference>
<reference evidence="4 5" key="1">
    <citation type="submission" date="2020-06" db="EMBL/GenBank/DDBJ databases">
        <authorList>
            <person name="Jo H."/>
        </authorList>
    </citation>
    <scope>NUCLEOTIDE SEQUENCE [LARGE SCALE GENOMIC DNA]</scope>
    <source>
        <strain evidence="4 5">I46</strain>
    </source>
</reference>
<gene>
    <name evidence="4" type="ORF">HW566_10185</name>
</gene>
<evidence type="ECO:0000259" key="3">
    <source>
        <dbReference type="SMART" id="SM01012"/>
    </source>
</evidence>
<dbReference type="AlphaFoldDB" id="A0A7D5JDP1"/>
<dbReference type="InterPro" id="IPR036388">
    <property type="entry name" value="WH-like_DNA-bd_sf"/>
</dbReference>
<evidence type="ECO:0000256" key="2">
    <source>
        <dbReference type="ARBA" id="ARBA00023163"/>
    </source>
</evidence>
<feature type="domain" description="ANTAR" evidence="3">
    <location>
        <begin position="131"/>
        <end position="197"/>
    </location>
</feature>
<sequence>MSLCARFITALPVDHAAISTLGDPFDVETVCASDGVAATLDEIQLDSGVGPSWRARSSRSPVLVRDLQRDPDAEWPMLTTAAAAAGVASAYAFPMSVGAVDVGVVDLYAARRDALTARDVALASVMADAAALTILRDAMALIETEPGTGASARRFVHQATGMVCAQLRVTPEDALLIIRAHAFATGRSVREVAESLIARELDFSV</sequence>
<protein>
    <submittedName>
        <fullName evidence="4">ANTAR domain-containing protein</fullName>
    </submittedName>
</protein>
<dbReference type="Gene3D" id="3.30.450.40">
    <property type="match status" value="1"/>
</dbReference>
<evidence type="ECO:0000256" key="1">
    <source>
        <dbReference type="ARBA" id="ARBA00023015"/>
    </source>
</evidence>
<evidence type="ECO:0000313" key="4">
    <source>
        <dbReference type="EMBL" id="QLD12100.1"/>
    </source>
</evidence>
<dbReference type="SMART" id="SM01012">
    <property type="entry name" value="ANTAR"/>
    <property type="match status" value="1"/>
</dbReference>
<dbReference type="Pfam" id="PF13185">
    <property type="entry name" value="GAF_2"/>
    <property type="match status" value="1"/>
</dbReference>
<dbReference type="GO" id="GO:0003723">
    <property type="term" value="F:RNA binding"/>
    <property type="evidence" value="ECO:0007669"/>
    <property type="project" value="InterPro"/>
</dbReference>
<evidence type="ECO:0000313" key="5">
    <source>
        <dbReference type="Proteomes" id="UP000509638"/>
    </source>
</evidence>
<name>A0A7D5JDP1_9MICO</name>
<dbReference type="InterPro" id="IPR029016">
    <property type="entry name" value="GAF-like_dom_sf"/>
</dbReference>
<dbReference type="EMBL" id="CP058316">
    <property type="protein sequence ID" value="QLD12100.1"/>
    <property type="molecule type" value="Genomic_DNA"/>
</dbReference>
<proteinExistence type="predicted"/>
<dbReference type="Pfam" id="PF03861">
    <property type="entry name" value="ANTAR"/>
    <property type="match status" value="1"/>
</dbReference>
<dbReference type="SUPFAM" id="SSF55781">
    <property type="entry name" value="GAF domain-like"/>
    <property type="match status" value="1"/>
</dbReference>
<organism evidence="4 5">
    <name type="scientific">Microbacterium oleivorans</name>
    <dbReference type="NCBI Taxonomy" id="273677"/>
    <lineage>
        <taxon>Bacteria</taxon>
        <taxon>Bacillati</taxon>
        <taxon>Actinomycetota</taxon>
        <taxon>Actinomycetes</taxon>
        <taxon>Micrococcales</taxon>
        <taxon>Microbacteriaceae</taxon>
        <taxon>Microbacterium</taxon>
    </lineage>
</organism>
<dbReference type="RefSeq" id="WP_178012588.1">
    <property type="nucleotide sequence ID" value="NZ_CP058316.1"/>
</dbReference>
<dbReference type="Gene3D" id="1.10.10.10">
    <property type="entry name" value="Winged helix-like DNA-binding domain superfamily/Winged helix DNA-binding domain"/>
    <property type="match status" value="1"/>
</dbReference>
<dbReference type="Proteomes" id="UP000509638">
    <property type="component" value="Chromosome"/>
</dbReference>
<accession>A0A7D5JDP1</accession>